<gene>
    <name evidence="2" type="ORF">GTE8_87</name>
</gene>
<name>A0A0K0N6I4_9CAUD</name>
<feature type="region of interest" description="Disordered" evidence="1">
    <location>
        <begin position="66"/>
        <end position="85"/>
    </location>
</feature>
<reference evidence="2 3" key="1">
    <citation type="journal article" date="2015" name="PLoS ONE">
        <title>Lysis to Kill: Evaluation of the Lytic Abilities, and Genomics of Nine Bacteriophages Infective for Gordonia spp. and Their Potential Use in Activated Sludge Foam Biocontrol.</title>
        <authorList>
            <person name="Dyson Z.A."/>
            <person name="Tucci J."/>
            <person name="Seviour R.J."/>
            <person name="Petrovski S."/>
        </authorList>
    </citation>
    <scope>NUCLEOTIDE SEQUENCE [LARGE SCALE GENOMIC DNA]</scope>
</reference>
<evidence type="ECO:0000313" key="3">
    <source>
        <dbReference type="Proteomes" id="UP000204476"/>
    </source>
</evidence>
<protein>
    <submittedName>
        <fullName evidence="2">Uncharacterized protein</fullName>
    </submittedName>
</protein>
<dbReference type="GeneID" id="26516045"/>
<dbReference type="RefSeq" id="YP_009187149.1">
    <property type="nucleotide sequence ID" value="NC_028653.1"/>
</dbReference>
<sequence length="116" mass="12878">MTDIASLDSTPVFTKTSTVTTVHVEVSGVPDYTGSFHKKAIRPDRAKLVYHEAGSWERAPHVSIEVSGPQVRKDGSAGQNRTTTHVWREKVTPWMRDMVEAVRPSTHPRVDGEKIG</sequence>
<dbReference type="EMBL" id="KR053201">
    <property type="protein sequence ID" value="AKJ72430.1"/>
    <property type="molecule type" value="Genomic_DNA"/>
</dbReference>
<accession>A0A0K0N6I4</accession>
<dbReference type="Proteomes" id="UP000204476">
    <property type="component" value="Genome"/>
</dbReference>
<proteinExistence type="predicted"/>
<organism evidence="2 3">
    <name type="scientific">Gordonia phage GTE8</name>
    <dbReference type="NCBI Taxonomy" id="1647475"/>
    <lineage>
        <taxon>Viruses</taxon>
        <taxon>Duplodnaviria</taxon>
        <taxon>Heunggongvirae</taxon>
        <taxon>Uroviricota</taxon>
        <taxon>Caudoviricetes</taxon>
        <taxon>Zierdtviridae</taxon>
        <taxon>Emilbogenvirinae</taxon>
        <taxon>Foxborovirus</taxon>
        <taxon>Foxborovirus GTE8</taxon>
    </lineage>
</organism>
<evidence type="ECO:0000313" key="2">
    <source>
        <dbReference type="EMBL" id="AKJ72430.1"/>
    </source>
</evidence>
<evidence type="ECO:0000256" key="1">
    <source>
        <dbReference type="SAM" id="MobiDB-lite"/>
    </source>
</evidence>
<dbReference type="KEGG" id="vg:26516045"/>
<keyword evidence="3" id="KW-1185">Reference proteome</keyword>